<feature type="domain" description="HTH araC/xylS-type" evidence="4">
    <location>
        <begin position="242"/>
        <end position="340"/>
    </location>
</feature>
<keyword evidence="3" id="KW-0804">Transcription</keyword>
<dbReference type="Gene3D" id="3.40.50.880">
    <property type="match status" value="1"/>
</dbReference>
<keyword evidence="2" id="KW-0238">DNA-binding</keyword>
<evidence type="ECO:0000256" key="1">
    <source>
        <dbReference type="ARBA" id="ARBA00023015"/>
    </source>
</evidence>
<gene>
    <name evidence="5" type="ORF">JQX41_11375</name>
    <name evidence="6" type="ORF">JQX48_11380</name>
</gene>
<dbReference type="InterPro" id="IPR002818">
    <property type="entry name" value="DJ-1/PfpI"/>
</dbReference>
<evidence type="ECO:0000259" key="4">
    <source>
        <dbReference type="PROSITE" id="PS01124"/>
    </source>
</evidence>
<accession>A0A9Q2P059</accession>
<dbReference type="Pfam" id="PF01965">
    <property type="entry name" value="DJ-1_PfpI"/>
    <property type="match status" value="1"/>
</dbReference>
<name>A0A9Q2P059_9RHOB</name>
<dbReference type="AlphaFoldDB" id="A0A9Q2P059"/>
<reference evidence="5 8" key="1">
    <citation type="submission" date="2021-01" db="EMBL/GenBank/DDBJ databases">
        <title>Diatom-associated Roseobacters Show Island Model of Population Structure.</title>
        <authorList>
            <person name="Qu L."/>
            <person name="Feng X."/>
            <person name="Chen Y."/>
            <person name="Li L."/>
            <person name="Wang X."/>
            <person name="Hu Z."/>
            <person name="Wang H."/>
            <person name="Luo H."/>
        </authorList>
    </citation>
    <scope>NUCLEOTIDE SEQUENCE</scope>
    <source>
        <strain evidence="6 8">CC28-63</strain>
        <strain evidence="5">CC28-69</strain>
    </source>
</reference>
<evidence type="ECO:0000256" key="3">
    <source>
        <dbReference type="ARBA" id="ARBA00023163"/>
    </source>
</evidence>
<keyword evidence="8" id="KW-1185">Reference proteome</keyword>
<dbReference type="Proteomes" id="UP000809440">
    <property type="component" value="Unassembled WGS sequence"/>
</dbReference>
<evidence type="ECO:0000256" key="2">
    <source>
        <dbReference type="ARBA" id="ARBA00023125"/>
    </source>
</evidence>
<evidence type="ECO:0000313" key="5">
    <source>
        <dbReference type="EMBL" id="MBM2412906.1"/>
    </source>
</evidence>
<dbReference type="PANTHER" id="PTHR43130">
    <property type="entry name" value="ARAC-FAMILY TRANSCRIPTIONAL REGULATOR"/>
    <property type="match status" value="1"/>
</dbReference>
<dbReference type="InterPro" id="IPR029062">
    <property type="entry name" value="Class_I_gatase-like"/>
</dbReference>
<dbReference type="InterPro" id="IPR018062">
    <property type="entry name" value="HTH_AraC-typ_CS"/>
</dbReference>
<dbReference type="EMBL" id="JAFBXE010000006">
    <property type="protein sequence ID" value="MBM2412906.1"/>
    <property type="molecule type" value="Genomic_DNA"/>
</dbReference>
<evidence type="ECO:0000313" key="7">
    <source>
        <dbReference type="Proteomes" id="UP000755667"/>
    </source>
</evidence>
<dbReference type="InterPro" id="IPR018060">
    <property type="entry name" value="HTH_AraC"/>
</dbReference>
<comment type="caution">
    <text evidence="5">The sequence shown here is derived from an EMBL/GenBank/DDBJ whole genome shotgun (WGS) entry which is preliminary data.</text>
</comment>
<protein>
    <submittedName>
        <fullName evidence="5">GlxA family transcriptional regulator</fullName>
    </submittedName>
</protein>
<dbReference type="PROSITE" id="PS01124">
    <property type="entry name" value="HTH_ARAC_FAMILY_2"/>
    <property type="match status" value="1"/>
</dbReference>
<keyword evidence="1" id="KW-0805">Transcription regulation</keyword>
<dbReference type="SMART" id="SM00342">
    <property type="entry name" value="HTH_ARAC"/>
    <property type="match status" value="1"/>
</dbReference>
<dbReference type="Gene3D" id="1.10.10.60">
    <property type="entry name" value="Homeodomain-like"/>
    <property type="match status" value="1"/>
</dbReference>
<dbReference type="Pfam" id="PF12833">
    <property type="entry name" value="HTH_18"/>
    <property type="match status" value="1"/>
</dbReference>
<sequence>MEHRTHQKGVPKALVPDGAFSYPIAHCKATRWFGFLLLPEFTLLAFSSALDPLRIANQLAQKPLYGWWVLSETGAPVASSSGLDVSVHDSLEQLDKSLTLFVCSGNNGVRAATDNVVSAIRRHARFGGQVGGICTGASTLARAGLLKNKRFTLHWENQPGFVETFPDLIPRRSLVEEDGGLLTCSGGSAATEMMLRIIKDDYGEDFAIAVADMCLNALSGDPKRDQRSSIAKAIDSRNPKLLHILREMYANIEEPLLLEELAESAGVSRRHMERMFTKALGEAPASTYRKIKLDKARALLAETDLSVIAVAAATGFSSASILTRHYKARYGETPYGKSRKI</sequence>
<dbReference type="SUPFAM" id="SSF46689">
    <property type="entry name" value="Homeodomain-like"/>
    <property type="match status" value="2"/>
</dbReference>
<dbReference type="InterPro" id="IPR009057">
    <property type="entry name" value="Homeodomain-like_sf"/>
</dbReference>
<evidence type="ECO:0000313" key="8">
    <source>
        <dbReference type="Proteomes" id="UP000809440"/>
    </source>
</evidence>
<organism evidence="5 7">
    <name type="scientific">Marivita cryptomonadis</name>
    <dbReference type="NCBI Taxonomy" id="505252"/>
    <lineage>
        <taxon>Bacteria</taxon>
        <taxon>Pseudomonadati</taxon>
        <taxon>Pseudomonadota</taxon>
        <taxon>Alphaproteobacteria</taxon>
        <taxon>Rhodobacterales</taxon>
        <taxon>Roseobacteraceae</taxon>
        <taxon>Marivita</taxon>
    </lineage>
</organism>
<dbReference type="EMBL" id="JAFBXF010000006">
    <property type="protein sequence ID" value="MBM2417574.1"/>
    <property type="molecule type" value="Genomic_DNA"/>
</dbReference>
<dbReference type="SUPFAM" id="SSF52317">
    <property type="entry name" value="Class I glutamine amidotransferase-like"/>
    <property type="match status" value="1"/>
</dbReference>
<dbReference type="GO" id="GO:0003700">
    <property type="term" value="F:DNA-binding transcription factor activity"/>
    <property type="evidence" value="ECO:0007669"/>
    <property type="project" value="InterPro"/>
</dbReference>
<dbReference type="Proteomes" id="UP000755667">
    <property type="component" value="Unassembled WGS sequence"/>
</dbReference>
<dbReference type="OrthoDB" id="9793400at2"/>
<dbReference type="PROSITE" id="PS00041">
    <property type="entry name" value="HTH_ARAC_FAMILY_1"/>
    <property type="match status" value="1"/>
</dbReference>
<dbReference type="InterPro" id="IPR052158">
    <property type="entry name" value="INH-QAR"/>
</dbReference>
<dbReference type="GO" id="GO:0043565">
    <property type="term" value="F:sequence-specific DNA binding"/>
    <property type="evidence" value="ECO:0007669"/>
    <property type="project" value="InterPro"/>
</dbReference>
<proteinExistence type="predicted"/>
<dbReference type="CDD" id="cd03136">
    <property type="entry name" value="GATase1_AraC_ArgR_like"/>
    <property type="match status" value="1"/>
</dbReference>
<dbReference type="PANTHER" id="PTHR43130:SF3">
    <property type="entry name" value="HTH-TYPE TRANSCRIPTIONAL REGULATOR RV1931C"/>
    <property type="match status" value="1"/>
</dbReference>
<dbReference type="RefSeq" id="WP_085627560.1">
    <property type="nucleotide sequence ID" value="NZ_JBKAGK010000003.1"/>
</dbReference>
<evidence type="ECO:0000313" key="6">
    <source>
        <dbReference type="EMBL" id="MBM2417574.1"/>
    </source>
</evidence>